<comment type="caution">
    <text evidence="1">The sequence shown here is derived from an EMBL/GenBank/DDBJ whole genome shotgun (WGS) entry which is preliminary data.</text>
</comment>
<protein>
    <submittedName>
        <fullName evidence="1">Uncharacterized protein</fullName>
    </submittedName>
</protein>
<proteinExistence type="predicted"/>
<keyword evidence="2" id="KW-1185">Reference proteome</keyword>
<accession>A0ABD3AY79</accession>
<name>A0ABD3AY79_9GENT</name>
<gene>
    <name evidence="1" type="ORF">ACH5RR_004385</name>
</gene>
<reference evidence="1 2" key="1">
    <citation type="submission" date="2024-11" db="EMBL/GenBank/DDBJ databases">
        <title>A near-complete genome assembly of Cinchona calisaya.</title>
        <authorList>
            <person name="Lian D.C."/>
            <person name="Zhao X.W."/>
            <person name="Wei L."/>
        </authorList>
    </citation>
    <scope>NUCLEOTIDE SEQUENCE [LARGE SCALE GENOMIC DNA]</scope>
    <source>
        <tissue evidence="1">Nenye</tissue>
    </source>
</reference>
<dbReference type="Proteomes" id="UP001630127">
    <property type="component" value="Unassembled WGS sequence"/>
</dbReference>
<evidence type="ECO:0000313" key="2">
    <source>
        <dbReference type="Proteomes" id="UP001630127"/>
    </source>
</evidence>
<evidence type="ECO:0000313" key="1">
    <source>
        <dbReference type="EMBL" id="KAL3535924.1"/>
    </source>
</evidence>
<organism evidence="1 2">
    <name type="scientific">Cinchona calisaya</name>
    <dbReference type="NCBI Taxonomy" id="153742"/>
    <lineage>
        <taxon>Eukaryota</taxon>
        <taxon>Viridiplantae</taxon>
        <taxon>Streptophyta</taxon>
        <taxon>Embryophyta</taxon>
        <taxon>Tracheophyta</taxon>
        <taxon>Spermatophyta</taxon>
        <taxon>Magnoliopsida</taxon>
        <taxon>eudicotyledons</taxon>
        <taxon>Gunneridae</taxon>
        <taxon>Pentapetalae</taxon>
        <taxon>asterids</taxon>
        <taxon>lamiids</taxon>
        <taxon>Gentianales</taxon>
        <taxon>Rubiaceae</taxon>
        <taxon>Cinchonoideae</taxon>
        <taxon>Cinchoneae</taxon>
        <taxon>Cinchona</taxon>
    </lineage>
</organism>
<sequence>MNWVMEKRVKVWILIGIGHHGRFYLRDKLIGTTSFAFVICNMDKLNLSVASPMSHQFGWNSSTAGLIAISASKNGGAWDNGKKYIEAGVSDHAKSLFF</sequence>
<dbReference type="EMBL" id="JBJUIK010000002">
    <property type="protein sequence ID" value="KAL3535924.1"/>
    <property type="molecule type" value="Genomic_DNA"/>
</dbReference>
<dbReference type="AlphaFoldDB" id="A0ABD3AY79"/>